<evidence type="ECO:0000313" key="3">
    <source>
        <dbReference type="EMBL" id="QGU04071.1"/>
    </source>
</evidence>
<feature type="domain" description="Enoyl-CoA hydratase/isomerase" evidence="2">
    <location>
        <begin position="18"/>
        <end position="327"/>
    </location>
</feature>
<dbReference type="GO" id="GO:0003860">
    <property type="term" value="F:3-hydroxyisobutyryl-CoA hydrolase activity"/>
    <property type="evidence" value="ECO:0007669"/>
    <property type="project" value="InterPro"/>
</dbReference>
<dbReference type="Pfam" id="PF16113">
    <property type="entry name" value="ECH_2"/>
    <property type="match status" value="1"/>
</dbReference>
<proteinExistence type="predicted"/>
<dbReference type="Proteomes" id="UP000425178">
    <property type="component" value="Chromosome"/>
</dbReference>
<dbReference type="Gene3D" id="3.90.226.10">
    <property type="entry name" value="2-enoyl-CoA Hydratase, Chain A, domain 1"/>
    <property type="match status" value="1"/>
</dbReference>
<dbReference type="InterPro" id="IPR032259">
    <property type="entry name" value="HIBYL-CoA-H"/>
</dbReference>
<sequence>MTTPTEPPVLVSVRHHTGVLELNRPKALNSLNPEMVEIITRSLEQWRDDDSVTQVLITSTSDRAFCAGGDVRHVREEILAGEEAAVDRFFSDEYAMNHMIAGYPKPYIAVMDGIIMGGGLGVSAHGSHRVITERAWASMPEMAIGYITDVGISYASQRWPGSSPAVGAFIGLTGYRLNEADMMYTGLATDIIDDAEAFIGDLIGLGVDGALGEHSTEVQEESRLLAWRDDIEATFHHASWAEIDAALESHDNQEFVQEVRTLMANGSPSATVATAELYAANRRAADLRAGLDNEERLGELIRRQPDFLEGVRAVLVDKTQDAQFTPAHDPAEYRDVLR</sequence>
<dbReference type="PANTHER" id="PTHR43176:SF5">
    <property type="entry name" value="3-HYDROXYISOBUTYRYL-COA HYDROLASE-LIKE PROTEIN 4, MITOCHONDRIAL"/>
    <property type="match status" value="1"/>
</dbReference>
<dbReference type="EC" id="4.2.1.17" evidence="3"/>
<accession>A0A6B8VVF9</accession>
<gene>
    <name evidence="3" type="primary">echA2</name>
    <name evidence="3" type="ORF">CETAM_03990</name>
</gene>
<dbReference type="InterPro" id="IPR045004">
    <property type="entry name" value="ECH_dom"/>
</dbReference>
<protein>
    <submittedName>
        <fullName evidence="3">Enoyl-CoA hydratase echA8</fullName>
        <ecNumber evidence="3">4.2.1.17</ecNumber>
    </submittedName>
</protein>
<reference evidence="3 4" key="1">
    <citation type="journal article" date="2021" name="Int. J. Syst. Evol. Microbiol.">
        <title>Classification of three corynebacterial strains isolated from a small paddock in North Rhine-Westphalia: proposal of &lt;i&gt;Corynebacterium kalinowskii&lt;/i&gt; sp. nov., &lt;i&gt;Corynebacterium comes&lt;/i&gt; sp. nov. and &lt;i&gt;Corynebacterium occultum&lt;/i&gt; sp. nov.</title>
        <authorList>
            <person name="Schaffert L."/>
            <person name="Ruwe M."/>
            <person name="Milse J."/>
            <person name="Hanuschka K."/>
            <person name="Ortseifen V."/>
            <person name="Droste J."/>
            <person name="Brandt D."/>
            <person name="Schl L."/>
            <person name="Kutter Y."/>
            <person name="Vinke S."/>
            <person name="Vieh P."/>
            <person name="Jacob L."/>
            <person name="L N.C."/>
            <person name="Schulte-Berndt E."/>
            <person name="Hain C."/>
            <person name="Linder M."/>
            <person name="Schmidt P."/>
            <person name="Wollenschl L."/>
            <person name="Luttermann T."/>
            <person name="Thieme E."/>
            <person name="Hassa J."/>
            <person name="Haak M."/>
            <person name="Wittchen M."/>
            <person name="Mentz A."/>
            <person name="Persicke M."/>
            <person name="Busche T."/>
            <person name="R C."/>
        </authorList>
    </citation>
    <scope>NUCLEOTIDE SEQUENCE [LARGE SCALE GENOMIC DNA]</scope>
    <source>
        <strain evidence="3 4">2019</strain>
    </source>
</reference>
<organism evidence="3 4">
    <name type="scientific">Corynebacterium comes</name>
    <dbReference type="NCBI Taxonomy" id="2675218"/>
    <lineage>
        <taxon>Bacteria</taxon>
        <taxon>Bacillati</taxon>
        <taxon>Actinomycetota</taxon>
        <taxon>Actinomycetes</taxon>
        <taxon>Mycobacteriales</taxon>
        <taxon>Corynebacteriaceae</taxon>
        <taxon>Corynebacterium</taxon>
    </lineage>
</organism>
<keyword evidence="3" id="KW-0456">Lyase</keyword>
<dbReference type="GO" id="GO:0006574">
    <property type="term" value="P:L-valine catabolic process"/>
    <property type="evidence" value="ECO:0007669"/>
    <property type="project" value="TreeGrafter"/>
</dbReference>
<evidence type="ECO:0000256" key="1">
    <source>
        <dbReference type="ARBA" id="ARBA00022801"/>
    </source>
</evidence>
<dbReference type="CDD" id="cd06558">
    <property type="entry name" value="crotonase-like"/>
    <property type="match status" value="1"/>
</dbReference>
<name>A0A6B8VVF9_9CORY</name>
<dbReference type="EMBL" id="CP046453">
    <property type="protein sequence ID" value="QGU04071.1"/>
    <property type="molecule type" value="Genomic_DNA"/>
</dbReference>
<dbReference type="NCBIfam" id="NF004127">
    <property type="entry name" value="PRK05617.1"/>
    <property type="match status" value="1"/>
</dbReference>
<dbReference type="KEGG" id="ccoe:CETAM_03990"/>
<evidence type="ECO:0000259" key="2">
    <source>
        <dbReference type="Pfam" id="PF16113"/>
    </source>
</evidence>
<evidence type="ECO:0000313" key="4">
    <source>
        <dbReference type="Proteomes" id="UP000425178"/>
    </source>
</evidence>
<dbReference type="RefSeq" id="WP_156227183.1">
    <property type="nucleotide sequence ID" value="NZ_CP046453.1"/>
</dbReference>
<keyword evidence="4" id="KW-1185">Reference proteome</keyword>
<dbReference type="GO" id="GO:0004300">
    <property type="term" value="F:enoyl-CoA hydratase activity"/>
    <property type="evidence" value="ECO:0007669"/>
    <property type="project" value="UniProtKB-EC"/>
</dbReference>
<dbReference type="PANTHER" id="PTHR43176">
    <property type="entry name" value="3-HYDROXYISOBUTYRYL-COA HYDROLASE-RELATED"/>
    <property type="match status" value="1"/>
</dbReference>
<dbReference type="InterPro" id="IPR029045">
    <property type="entry name" value="ClpP/crotonase-like_dom_sf"/>
</dbReference>
<dbReference type="AlphaFoldDB" id="A0A6B8VVF9"/>
<dbReference type="SUPFAM" id="SSF52096">
    <property type="entry name" value="ClpP/crotonase"/>
    <property type="match status" value="1"/>
</dbReference>
<keyword evidence="1" id="KW-0378">Hydrolase</keyword>